<dbReference type="SUPFAM" id="SSF53098">
    <property type="entry name" value="Ribonuclease H-like"/>
    <property type="match status" value="1"/>
</dbReference>
<dbReference type="PANTHER" id="PTHR45913">
    <property type="entry name" value="EPM2A-INTERACTING PROTEIN 1"/>
    <property type="match status" value="1"/>
</dbReference>
<dbReference type="PANTHER" id="PTHR45913:SF19">
    <property type="entry name" value="LOW QUALITY PROTEIN: ZINC FINGER BED DOMAIN-CONTAINING PROTEIN 5-LIKE"/>
    <property type="match status" value="1"/>
</dbReference>
<comment type="caution">
    <text evidence="1">The sequence shown here is derived from an EMBL/GenBank/DDBJ whole genome shotgun (WGS) entry which is preliminary data.</text>
</comment>
<keyword evidence="2" id="KW-1185">Reference proteome</keyword>
<sequence>MAKRKRGQLDTYLTKSNRLYTDSQEISGSDEDELIDKSDKLGKRGCTKIRNYDISFIRFGFTSIFKDGLQKPQCVVCGEVLSNEALKPSKLSKHLQTKHKELISKPVEFFKRKRDELTGCQKQMYVSSHTNVSALRASYKVSLRIAKAKKPYIIGEQLLVGCIGDVCREMLGESVAKITARVPLSNDTVARRVIDLACDMEEQLIEQIKSAKWYSLQLDESTDVANLAILLLYVRFEHCGDVKEEYLCSISLPTNTTSSQIFDGLNNYIVDQSGLDWKFCVGVCTDGAAAMTGRHSGVVAKIKEVAPDCDPTHCFIHRENLATKKMSKELNDVLCQVVKVVNHVKANALNSRLFASLCDQMGADHIQLLLHAEVRWLSRGKVSSRVFELRNELTTFLLDKKPEWAENFQDVNWNTKLTYLSDIFSMLNELNRSM</sequence>
<dbReference type="AlphaFoldDB" id="A0AAV7KBI6"/>
<accession>A0AAV7KBI6</accession>
<name>A0AAV7KBI6_9METZ</name>
<dbReference type="InterPro" id="IPR012337">
    <property type="entry name" value="RNaseH-like_sf"/>
</dbReference>
<evidence type="ECO:0000313" key="1">
    <source>
        <dbReference type="EMBL" id="KAI6658867.1"/>
    </source>
</evidence>
<protein>
    <submittedName>
        <fullName evidence="1">SCAN domain-containing protein 3</fullName>
    </submittedName>
</protein>
<organism evidence="1 2">
    <name type="scientific">Oopsacas minuta</name>
    <dbReference type="NCBI Taxonomy" id="111878"/>
    <lineage>
        <taxon>Eukaryota</taxon>
        <taxon>Metazoa</taxon>
        <taxon>Porifera</taxon>
        <taxon>Hexactinellida</taxon>
        <taxon>Hexasterophora</taxon>
        <taxon>Lyssacinosida</taxon>
        <taxon>Leucopsacidae</taxon>
        <taxon>Oopsacas</taxon>
    </lineage>
</organism>
<gene>
    <name evidence="1" type="ORF">LOD99_15193</name>
</gene>
<reference evidence="1 2" key="1">
    <citation type="journal article" date="2023" name="BMC Biol.">
        <title>The compact genome of the sponge Oopsacas minuta (Hexactinellida) is lacking key metazoan core genes.</title>
        <authorList>
            <person name="Santini S."/>
            <person name="Schenkelaars Q."/>
            <person name="Jourda C."/>
            <person name="Duchesne M."/>
            <person name="Belahbib H."/>
            <person name="Rocher C."/>
            <person name="Selva M."/>
            <person name="Riesgo A."/>
            <person name="Vervoort M."/>
            <person name="Leys S.P."/>
            <person name="Kodjabachian L."/>
            <person name="Le Bivic A."/>
            <person name="Borchiellini C."/>
            <person name="Claverie J.M."/>
            <person name="Renard E."/>
        </authorList>
    </citation>
    <scope>NUCLEOTIDE SEQUENCE [LARGE SCALE GENOMIC DNA]</scope>
    <source>
        <strain evidence="1">SPO-2</strain>
    </source>
</reference>
<dbReference type="Proteomes" id="UP001165289">
    <property type="component" value="Unassembled WGS sequence"/>
</dbReference>
<dbReference type="EMBL" id="JAKMXF010000077">
    <property type="protein sequence ID" value="KAI6658867.1"/>
    <property type="molecule type" value="Genomic_DNA"/>
</dbReference>
<proteinExistence type="predicted"/>
<evidence type="ECO:0000313" key="2">
    <source>
        <dbReference type="Proteomes" id="UP001165289"/>
    </source>
</evidence>